<dbReference type="SMART" id="SM00343">
    <property type="entry name" value="ZnF_C2HC"/>
    <property type="match status" value="2"/>
</dbReference>
<dbReference type="AlphaFoldDB" id="A0A6L2M474"/>
<evidence type="ECO:0000259" key="5">
    <source>
        <dbReference type="PROSITE" id="PS50158"/>
    </source>
</evidence>
<dbReference type="Pfam" id="PF22936">
    <property type="entry name" value="Pol_BBD"/>
    <property type="match status" value="2"/>
</dbReference>
<accession>A0A6L2M474</accession>
<dbReference type="GO" id="GO:0006508">
    <property type="term" value="P:proteolysis"/>
    <property type="evidence" value="ECO:0007669"/>
    <property type="project" value="UniProtKB-KW"/>
</dbReference>
<evidence type="ECO:0000313" key="7">
    <source>
        <dbReference type="EMBL" id="GEU68761.1"/>
    </source>
</evidence>
<dbReference type="Pfam" id="PF13976">
    <property type="entry name" value="gag_pre-integrs"/>
    <property type="match status" value="1"/>
</dbReference>
<keyword evidence="2" id="KW-0479">Metal-binding</keyword>
<dbReference type="CDD" id="cd09272">
    <property type="entry name" value="RNase_HI_RT_Ty1"/>
    <property type="match status" value="1"/>
</dbReference>
<dbReference type="SUPFAM" id="SSF57756">
    <property type="entry name" value="Retrovirus zinc finger-like domains"/>
    <property type="match status" value="1"/>
</dbReference>
<dbReference type="GO" id="GO:0003676">
    <property type="term" value="F:nucleic acid binding"/>
    <property type="evidence" value="ECO:0007669"/>
    <property type="project" value="InterPro"/>
</dbReference>
<organism evidence="7">
    <name type="scientific">Tanacetum cinerariifolium</name>
    <name type="common">Dalmatian daisy</name>
    <name type="synonym">Chrysanthemum cinerariifolium</name>
    <dbReference type="NCBI Taxonomy" id="118510"/>
    <lineage>
        <taxon>Eukaryota</taxon>
        <taxon>Viridiplantae</taxon>
        <taxon>Streptophyta</taxon>
        <taxon>Embryophyta</taxon>
        <taxon>Tracheophyta</taxon>
        <taxon>Spermatophyta</taxon>
        <taxon>Magnoliopsida</taxon>
        <taxon>eudicotyledons</taxon>
        <taxon>Gunneridae</taxon>
        <taxon>Pentapetalae</taxon>
        <taxon>asterids</taxon>
        <taxon>campanulids</taxon>
        <taxon>Asterales</taxon>
        <taxon>Asteraceae</taxon>
        <taxon>Asteroideae</taxon>
        <taxon>Anthemideae</taxon>
        <taxon>Anthemidinae</taxon>
        <taxon>Tanacetum</taxon>
    </lineage>
</organism>
<feature type="domain" description="Integrase catalytic" evidence="6">
    <location>
        <begin position="1098"/>
        <end position="1181"/>
    </location>
</feature>
<dbReference type="GO" id="GO:0008270">
    <property type="term" value="F:zinc ion binding"/>
    <property type="evidence" value="ECO:0007669"/>
    <property type="project" value="UniProtKB-KW"/>
</dbReference>
<feature type="domain" description="CCHC-type" evidence="5">
    <location>
        <begin position="109"/>
        <end position="126"/>
    </location>
</feature>
<dbReference type="InterPro" id="IPR039537">
    <property type="entry name" value="Retrotran_Ty1/copia-like"/>
</dbReference>
<evidence type="ECO:0000256" key="4">
    <source>
        <dbReference type="SAM" id="MobiDB-lite"/>
    </source>
</evidence>
<name>A0A6L2M474_TANCI</name>
<comment type="caution">
    <text evidence="7">The sequence shown here is derived from an EMBL/GenBank/DDBJ whole genome shotgun (WGS) entry which is preliminary data.</text>
</comment>
<dbReference type="InterPro" id="IPR054722">
    <property type="entry name" value="PolX-like_BBD"/>
</dbReference>
<keyword evidence="2" id="KW-0862">Zinc</keyword>
<dbReference type="InterPro" id="IPR036875">
    <property type="entry name" value="Znf_CCHC_sf"/>
</dbReference>
<feature type="region of interest" description="Disordered" evidence="4">
    <location>
        <begin position="784"/>
        <end position="817"/>
    </location>
</feature>
<proteinExistence type="predicted"/>
<dbReference type="Gene3D" id="3.30.420.10">
    <property type="entry name" value="Ribonuclease H-like superfamily/Ribonuclease H"/>
    <property type="match status" value="1"/>
</dbReference>
<evidence type="ECO:0000256" key="1">
    <source>
        <dbReference type="ARBA" id="ARBA00022670"/>
    </source>
</evidence>
<sequence>MTIKELKNLTTLPLDTLIGNLKVYEEVIKKDFKTVKGKKEQSRSLALKVKKKVSDEDSSSTDSEDEEYAMVVKEFKKFFKRRGRFVRQPRGNRKTFQRSRNDDYGKSERKCFRCGDPNHLIGECSKLPKNNDQRAFIGGAWSDNREDEVEKTKDETCLVAQASDEICLRINLEPDEWIKDSGCSKHMTSNRKLFSLNKAYNEGNVIFGSNLRGKIIGKEGYLTKFDPKSYEGVFLGYSQNSKAYIILNKQTMKVKESLNVTFDETPPSLKTSPLEDDKLVEEEAIEAFKRISKPLTLKRLNVSSLIKGTTHLGLWYLKRSSIETIVYADSNHAGDYVDRKSTSGVCTFIRCCLTSWFSKKQPALAISTTESEYVSTKKAYQQALWMKQALVDYGVSKYKTVRELWAAILKTFGSNEATKKTKNNLLKQQYGNFRAEGSETLEQTFTRLQVIVVRRNRSDPDTMSLDDLYNHLKVYETEVQKKTKLNTQNIAFISSAKHSRGNDEVNTASVYTASSNVPTASANVATVSISQETACAYIASQSSGKKISIHGSDVAGFDKSKVECFSCHKMGHFERNAELPEIRTEEGETTTDRENDKEDHALVADEEAPTEFALMANTSTESKVFDNSLCLKDFKKNNDSLNNKIIDLTDKLFDAKNIIYHYKLALAQVESRLVEYKEREVKYIEKIKTLKYYHESKKECIETLRKDLETLKQEKEVVDGKLVGLLTASKDLDNLIESQRSDKSKEGLGYTVVPPPPAQLYLSPKKDLSWTGLLECVDDTITNYSRPSPTVESSSEEDQNKNPSVSENIASPITPKPFVKNFPPVNRKFSTGSRNFPTVNRKFSTASRKFPTGSTKNPTADMGMKGKAVKPSAYWTWKPSQNLSNKGLKNNSVSMMFKKYTYIDTQGRLNGCSRHMTGNISYLSDYEPFEGGYVSFGQGGCNITGKGTIKTGKLKFENVYFVKDLKYNLFNVSQICDNKNSVLFTDSECIVLGRDFKLLDDANILLRTPRQHNMYFIDLNNIVSHRDLTCLVAKASADECMLWHRRLGHLNFKTMNKLVRHNLVRGLPTKCFENDHNCTACLKGKQHKASCKSKLVNFVSKPLHTLHLDLFGLTSVSSISHKWYCLVITDDFSRFTWTFFLKTKDETSGILRKFITEIENLKDLKVKIIKCENGGEFKTRS</sequence>
<dbReference type="InterPro" id="IPR025724">
    <property type="entry name" value="GAG-pre-integrase_dom"/>
</dbReference>
<dbReference type="PANTHER" id="PTHR42648">
    <property type="entry name" value="TRANSPOSASE, PUTATIVE-RELATED"/>
    <property type="match status" value="1"/>
</dbReference>
<dbReference type="InterPro" id="IPR057670">
    <property type="entry name" value="SH3_retrovirus"/>
</dbReference>
<keyword evidence="1" id="KW-0645">Protease</keyword>
<gene>
    <name evidence="7" type="ORF">Tci_040739</name>
</gene>
<dbReference type="EMBL" id="BKCJ010005810">
    <property type="protein sequence ID" value="GEU68761.1"/>
    <property type="molecule type" value="Genomic_DNA"/>
</dbReference>
<keyword evidence="2" id="KW-0863">Zinc-finger</keyword>
<protein>
    <submittedName>
        <fullName evidence="7">Putative ribonuclease H-like domain-containing protein</fullName>
    </submittedName>
</protein>
<feature type="coiled-coil region" evidence="3">
    <location>
        <begin position="631"/>
        <end position="721"/>
    </location>
</feature>
<keyword evidence="1" id="KW-0378">Hydrolase</keyword>
<dbReference type="InterPro" id="IPR012337">
    <property type="entry name" value="RNaseH-like_sf"/>
</dbReference>
<dbReference type="SUPFAM" id="SSF53098">
    <property type="entry name" value="Ribonuclease H-like"/>
    <property type="match status" value="1"/>
</dbReference>
<dbReference type="GO" id="GO:0008233">
    <property type="term" value="F:peptidase activity"/>
    <property type="evidence" value="ECO:0007669"/>
    <property type="project" value="UniProtKB-KW"/>
</dbReference>
<dbReference type="InterPro" id="IPR001878">
    <property type="entry name" value="Znf_CCHC"/>
</dbReference>
<reference evidence="7" key="1">
    <citation type="journal article" date="2019" name="Sci. Rep.">
        <title>Draft genome of Tanacetum cinerariifolium, the natural source of mosquito coil.</title>
        <authorList>
            <person name="Yamashiro T."/>
            <person name="Shiraishi A."/>
            <person name="Satake H."/>
            <person name="Nakayama K."/>
        </authorList>
    </citation>
    <scope>NUCLEOTIDE SEQUENCE</scope>
</reference>
<dbReference type="Pfam" id="PF25597">
    <property type="entry name" value="SH3_retrovirus"/>
    <property type="match status" value="1"/>
</dbReference>
<dbReference type="GO" id="GO:0015074">
    <property type="term" value="P:DNA integration"/>
    <property type="evidence" value="ECO:0007669"/>
    <property type="project" value="InterPro"/>
</dbReference>
<evidence type="ECO:0000256" key="3">
    <source>
        <dbReference type="SAM" id="Coils"/>
    </source>
</evidence>
<evidence type="ECO:0000256" key="2">
    <source>
        <dbReference type="PROSITE-ProRule" id="PRU00047"/>
    </source>
</evidence>
<feature type="compositionally biased region" description="Polar residues" evidence="4">
    <location>
        <begin position="784"/>
        <end position="793"/>
    </location>
</feature>
<dbReference type="InterPro" id="IPR036397">
    <property type="entry name" value="RNaseH_sf"/>
</dbReference>
<feature type="compositionally biased region" description="Polar residues" evidence="4">
    <location>
        <begin position="801"/>
        <end position="811"/>
    </location>
</feature>
<dbReference type="PROSITE" id="PS50158">
    <property type="entry name" value="ZF_CCHC"/>
    <property type="match status" value="1"/>
</dbReference>
<evidence type="ECO:0000259" key="6">
    <source>
        <dbReference type="PROSITE" id="PS50994"/>
    </source>
</evidence>
<keyword evidence="3" id="KW-0175">Coiled coil</keyword>
<dbReference type="PANTHER" id="PTHR42648:SF32">
    <property type="entry name" value="RIBONUCLEASE H-LIKE DOMAIN, GAG-PRE-INTEGRASE DOMAIN PROTEIN-RELATED"/>
    <property type="match status" value="1"/>
</dbReference>
<dbReference type="PROSITE" id="PS50994">
    <property type="entry name" value="INTEGRASE"/>
    <property type="match status" value="1"/>
</dbReference>
<dbReference type="InterPro" id="IPR001584">
    <property type="entry name" value="Integrase_cat-core"/>
</dbReference>